<organism evidence="1 2">
    <name type="scientific">Rhodopseudomonas julia</name>
    <dbReference type="NCBI Taxonomy" id="200617"/>
    <lineage>
        <taxon>Bacteria</taxon>
        <taxon>Pseudomonadati</taxon>
        <taxon>Pseudomonadota</taxon>
        <taxon>Alphaproteobacteria</taxon>
        <taxon>Hyphomicrobiales</taxon>
        <taxon>Nitrobacteraceae</taxon>
        <taxon>Rhodopseudomonas</taxon>
    </lineage>
</organism>
<dbReference type="PANTHER" id="PTHR43857">
    <property type="entry name" value="BLR7761 PROTEIN"/>
    <property type="match status" value="1"/>
</dbReference>
<dbReference type="Gene3D" id="3.30.1330.40">
    <property type="entry name" value="RutC-like"/>
    <property type="match status" value="1"/>
</dbReference>
<sequence>MSRRNISSASPFEPVIGFSRAVRIGNRVLIGGTAPIGEDGKAFAVGDPAAQTRRSIEIARIALEAAGASLADVVRTRIFLTRRMDWEEVGRAHGEAFGEIRPASTMVVTAGLIDPDWLVEIEFEAEISE</sequence>
<dbReference type="InterPro" id="IPR006175">
    <property type="entry name" value="YjgF/YER057c/UK114"/>
</dbReference>
<gene>
    <name evidence="1" type="ORF">J2R99_002364</name>
</gene>
<comment type="caution">
    <text evidence="1">The sequence shown here is derived from an EMBL/GenBank/DDBJ whole genome shotgun (WGS) entry which is preliminary data.</text>
</comment>
<dbReference type="EMBL" id="JAUSUK010000002">
    <property type="protein sequence ID" value="MDQ0326495.1"/>
    <property type="molecule type" value="Genomic_DNA"/>
</dbReference>
<dbReference type="InterPro" id="IPR035959">
    <property type="entry name" value="RutC-like_sf"/>
</dbReference>
<dbReference type="Proteomes" id="UP001230253">
    <property type="component" value="Unassembled WGS sequence"/>
</dbReference>
<accession>A0ABU0CA37</accession>
<keyword evidence="2" id="KW-1185">Reference proteome</keyword>
<dbReference type="CDD" id="cd06154">
    <property type="entry name" value="YjgF_YER057c_UK114_like_6"/>
    <property type="match status" value="1"/>
</dbReference>
<evidence type="ECO:0000313" key="2">
    <source>
        <dbReference type="Proteomes" id="UP001230253"/>
    </source>
</evidence>
<proteinExistence type="predicted"/>
<dbReference type="RefSeq" id="WP_307154668.1">
    <property type="nucleotide sequence ID" value="NZ_JAUSUK010000002.1"/>
</dbReference>
<reference evidence="1 2" key="1">
    <citation type="submission" date="2023-07" db="EMBL/GenBank/DDBJ databases">
        <title>Genomic Encyclopedia of Type Strains, Phase IV (KMG-IV): sequencing the most valuable type-strain genomes for metagenomic binning, comparative biology and taxonomic classification.</title>
        <authorList>
            <person name="Goeker M."/>
        </authorList>
    </citation>
    <scope>NUCLEOTIDE SEQUENCE [LARGE SCALE GENOMIC DNA]</scope>
    <source>
        <strain evidence="1 2">DSM 11549</strain>
    </source>
</reference>
<dbReference type="SUPFAM" id="SSF55298">
    <property type="entry name" value="YjgF-like"/>
    <property type="match status" value="1"/>
</dbReference>
<name>A0ABU0CA37_9BRAD</name>
<dbReference type="PANTHER" id="PTHR43857:SF1">
    <property type="entry name" value="YJGH FAMILY PROTEIN"/>
    <property type="match status" value="1"/>
</dbReference>
<evidence type="ECO:0000313" key="1">
    <source>
        <dbReference type="EMBL" id="MDQ0326495.1"/>
    </source>
</evidence>
<dbReference type="Pfam" id="PF01042">
    <property type="entry name" value="Ribonuc_L-PSP"/>
    <property type="match status" value="1"/>
</dbReference>
<protein>
    <submittedName>
        <fullName evidence="1">Enamine deaminase RidA (YjgF/YER057c/UK114 family)</fullName>
    </submittedName>
</protein>